<evidence type="ECO:0000313" key="2">
    <source>
        <dbReference type="Proteomes" id="UP000326799"/>
    </source>
</evidence>
<dbReference type="AlphaFoldDB" id="A0A5N6E7Q7"/>
<reference evidence="1 2" key="1">
    <citation type="submission" date="2019-04" db="EMBL/GenBank/DDBJ databases">
        <title>Fungal friends and foes A comparative genomics study of 23 Aspergillus species from section Flavi.</title>
        <authorList>
            <consortium name="DOE Joint Genome Institute"/>
            <person name="Kjaerbolling I."/>
            <person name="Vesth T.C."/>
            <person name="Frisvad J.C."/>
            <person name="Nybo J.L."/>
            <person name="Theobald S."/>
            <person name="Kildgaard S."/>
            <person name="Petersen T.I."/>
            <person name="Kuo A."/>
            <person name="Sato A."/>
            <person name="Lyhne E.K."/>
            <person name="Kogle M.E."/>
            <person name="Wiebenga A."/>
            <person name="Kun R.S."/>
            <person name="Lubbers R.J."/>
            <person name="Makela M.R."/>
            <person name="Barry K."/>
            <person name="Chovatia M."/>
            <person name="Clum A."/>
            <person name="Daum C."/>
            <person name="Haridas S."/>
            <person name="He G."/>
            <person name="LaButti K."/>
            <person name="Lipzen A."/>
            <person name="Mondo S."/>
            <person name="Pangilinan J."/>
            <person name="Riley R."/>
            <person name="Salamov A."/>
            <person name="Simmons B.A."/>
            <person name="Magnuson J.K."/>
            <person name="Henrissat B."/>
            <person name="Mortensen U.H."/>
            <person name="Larsen T.O."/>
            <person name="De vries R.P."/>
            <person name="Grigoriev I.V."/>
            <person name="Machida M."/>
            <person name="Baker S.E."/>
            <person name="Andersen M.R."/>
        </authorList>
    </citation>
    <scope>NUCLEOTIDE SEQUENCE [LARGE SCALE GENOMIC DNA]</scope>
    <source>
        <strain evidence="1 2">CBS 126849</strain>
    </source>
</reference>
<proteinExistence type="predicted"/>
<accession>A0A5N6E7Q7</accession>
<keyword evidence="2" id="KW-1185">Reference proteome</keyword>
<evidence type="ECO:0000313" key="1">
    <source>
        <dbReference type="EMBL" id="KAB8213145.1"/>
    </source>
</evidence>
<name>A0A5N6E7Q7_9EURO</name>
<feature type="non-terminal residue" evidence="1">
    <location>
        <position position="1"/>
    </location>
</feature>
<organism evidence="1 2">
    <name type="scientific">Aspergillus novoparasiticus</name>
    <dbReference type="NCBI Taxonomy" id="986946"/>
    <lineage>
        <taxon>Eukaryota</taxon>
        <taxon>Fungi</taxon>
        <taxon>Dikarya</taxon>
        <taxon>Ascomycota</taxon>
        <taxon>Pezizomycotina</taxon>
        <taxon>Eurotiomycetes</taxon>
        <taxon>Eurotiomycetidae</taxon>
        <taxon>Eurotiales</taxon>
        <taxon>Aspergillaceae</taxon>
        <taxon>Aspergillus</taxon>
        <taxon>Aspergillus subgen. Circumdati</taxon>
    </lineage>
</organism>
<dbReference type="Proteomes" id="UP000326799">
    <property type="component" value="Unassembled WGS sequence"/>
</dbReference>
<sequence length="53" mass="5832">KEIIESRPIGNGLNAFRDELVSTCRSSGLPCSVQSVHELDYDGTYSLKTNDCI</sequence>
<protein>
    <submittedName>
        <fullName evidence="1">Uncharacterized protein</fullName>
    </submittedName>
</protein>
<gene>
    <name evidence="1" type="ORF">BDV33DRAFT_185361</name>
</gene>
<dbReference type="EMBL" id="ML733685">
    <property type="protein sequence ID" value="KAB8213145.1"/>
    <property type="molecule type" value="Genomic_DNA"/>
</dbReference>